<gene>
    <name evidence="2" type="ORF">F2Q69_00007511</name>
</gene>
<name>A0A8S9PKB5_BRACR</name>
<sequence length="167" mass="18585">MWPREHGALVGTWPNGHVALGERSSVVGRSHMFYGAHGRNRWETPSCPSWYLIKGRFPFILRQDKSLGLEAGGRTQTRRQGPRPGGRNPEPGGKNPEPGGRNPEAGVISSWNIFPQQFALYFLVSCLKAGNNMIFFIGVRESHHGIKLLVEFGVGRRLVAWAIKLPC</sequence>
<evidence type="ECO:0000256" key="1">
    <source>
        <dbReference type="SAM" id="MobiDB-lite"/>
    </source>
</evidence>
<protein>
    <submittedName>
        <fullName evidence="2">Uncharacterized protein</fullName>
    </submittedName>
</protein>
<dbReference type="Proteomes" id="UP000712600">
    <property type="component" value="Unassembled WGS sequence"/>
</dbReference>
<feature type="region of interest" description="Disordered" evidence="1">
    <location>
        <begin position="70"/>
        <end position="102"/>
    </location>
</feature>
<dbReference type="AlphaFoldDB" id="A0A8S9PKB5"/>
<comment type="caution">
    <text evidence="2">The sequence shown here is derived from an EMBL/GenBank/DDBJ whole genome shotgun (WGS) entry which is preliminary data.</text>
</comment>
<proteinExistence type="predicted"/>
<organism evidence="2 3">
    <name type="scientific">Brassica cretica</name>
    <name type="common">Mustard</name>
    <dbReference type="NCBI Taxonomy" id="69181"/>
    <lineage>
        <taxon>Eukaryota</taxon>
        <taxon>Viridiplantae</taxon>
        <taxon>Streptophyta</taxon>
        <taxon>Embryophyta</taxon>
        <taxon>Tracheophyta</taxon>
        <taxon>Spermatophyta</taxon>
        <taxon>Magnoliopsida</taxon>
        <taxon>eudicotyledons</taxon>
        <taxon>Gunneridae</taxon>
        <taxon>Pentapetalae</taxon>
        <taxon>rosids</taxon>
        <taxon>malvids</taxon>
        <taxon>Brassicales</taxon>
        <taxon>Brassicaceae</taxon>
        <taxon>Brassiceae</taxon>
        <taxon>Brassica</taxon>
    </lineage>
</organism>
<dbReference type="EMBL" id="QGKX02001521">
    <property type="protein sequence ID" value="KAF3514581.1"/>
    <property type="molecule type" value="Genomic_DNA"/>
</dbReference>
<reference evidence="2" key="1">
    <citation type="submission" date="2019-12" db="EMBL/GenBank/DDBJ databases">
        <title>Genome sequencing and annotation of Brassica cretica.</title>
        <authorList>
            <person name="Studholme D.J."/>
            <person name="Sarris P."/>
        </authorList>
    </citation>
    <scope>NUCLEOTIDE SEQUENCE</scope>
    <source>
        <strain evidence="2">PFS-109/04</strain>
        <tissue evidence="2">Leaf</tissue>
    </source>
</reference>
<evidence type="ECO:0000313" key="3">
    <source>
        <dbReference type="Proteomes" id="UP000712600"/>
    </source>
</evidence>
<accession>A0A8S9PKB5</accession>
<evidence type="ECO:0000313" key="2">
    <source>
        <dbReference type="EMBL" id="KAF3514581.1"/>
    </source>
</evidence>
<feature type="compositionally biased region" description="Low complexity" evidence="1">
    <location>
        <begin position="85"/>
        <end position="102"/>
    </location>
</feature>